<dbReference type="InterPro" id="IPR028098">
    <property type="entry name" value="Glyco_trans_4-like_N"/>
</dbReference>
<dbReference type="SUPFAM" id="SSF53756">
    <property type="entry name" value="UDP-Glycosyltransferase/glycogen phosphorylase"/>
    <property type="match status" value="1"/>
</dbReference>
<dbReference type="Gene3D" id="3.40.50.2000">
    <property type="entry name" value="Glycogen Phosphorylase B"/>
    <property type="match status" value="2"/>
</dbReference>
<evidence type="ECO:0000313" key="5">
    <source>
        <dbReference type="Proteomes" id="UP000524246"/>
    </source>
</evidence>
<feature type="domain" description="Glycosyl transferase family 1" evidence="2">
    <location>
        <begin position="202"/>
        <end position="312"/>
    </location>
</feature>
<gene>
    <name evidence="4" type="ORF">GYA55_12470</name>
</gene>
<dbReference type="Pfam" id="PF00534">
    <property type="entry name" value="Glycos_transf_1"/>
    <property type="match status" value="1"/>
</dbReference>
<dbReference type="PANTHER" id="PTHR46401:SF2">
    <property type="entry name" value="GLYCOSYLTRANSFERASE WBBK-RELATED"/>
    <property type="match status" value="1"/>
</dbReference>
<dbReference type="Pfam" id="PF13439">
    <property type="entry name" value="Glyco_transf_4"/>
    <property type="match status" value="1"/>
</dbReference>
<name>A0A7X9FUE7_9DELT</name>
<dbReference type="GO" id="GO:0016757">
    <property type="term" value="F:glycosyltransferase activity"/>
    <property type="evidence" value="ECO:0007669"/>
    <property type="project" value="InterPro"/>
</dbReference>
<reference evidence="4 5" key="1">
    <citation type="journal article" date="2020" name="Biotechnol. Biofuels">
        <title>New insights from the biogas microbiome by comprehensive genome-resolved metagenomics of nearly 1600 species originating from multiple anaerobic digesters.</title>
        <authorList>
            <person name="Campanaro S."/>
            <person name="Treu L."/>
            <person name="Rodriguez-R L.M."/>
            <person name="Kovalovszki A."/>
            <person name="Ziels R.M."/>
            <person name="Maus I."/>
            <person name="Zhu X."/>
            <person name="Kougias P.G."/>
            <person name="Basile A."/>
            <person name="Luo G."/>
            <person name="Schluter A."/>
            <person name="Konstantinidis K.T."/>
            <person name="Angelidaki I."/>
        </authorList>
    </citation>
    <scope>NUCLEOTIDE SEQUENCE [LARGE SCALE GENOMIC DNA]</scope>
    <source>
        <strain evidence="4">AS27yjCOA_65</strain>
    </source>
</reference>
<sequence>MEERGNALRQSERAEFRRLNVLLDARKIKGGGIGTYTVNLIRGLASNDGVRLSILANPENLYGVNLPPNVKVIAEKAKCYSLEEYFLMSSRLPFQDYDVFHVPHYTLPFGIPIPTIVTIHDLIHIYKPERFFYPFFAKPLIRSALKRATRVITVSNASFQEIKHFAKQNPQILEKMRIVPNSIDLDILRPDVENGPSAVSTRKGDYFLAVFSNSKPHKGIKDLITAYQELRFDPEGRGERLLNKRLVLVGPGTENIKGHDFGSEAGSSSELIVLGEVSREALRRLYLNAAAVIIPSIAEGFCLQALEAHSLG</sequence>
<accession>A0A7X9FUE7</accession>
<evidence type="ECO:0000313" key="4">
    <source>
        <dbReference type="EMBL" id="NMC63969.1"/>
    </source>
</evidence>
<evidence type="ECO:0000259" key="3">
    <source>
        <dbReference type="Pfam" id="PF13439"/>
    </source>
</evidence>
<dbReference type="InterPro" id="IPR001296">
    <property type="entry name" value="Glyco_trans_1"/>
</dbReference>
<keyword evidence="1 4" id="KW-0808">Transferase</keyword>
<evidence type="ECO:0000259" key="2">
    <source>
        <dbReference type="Pfam" id="PF00534"/>
    </source>
</evidence>
<dbReference type="AlphaFoldDB" id="A0A7X9FUE7"/>
<protein>
    <submittedName>
        <fullName evidence="4">Glycosyltransferase family 4 protein</fullName>
    </submittedName>
</protein>
<proteinExistence type="predicted"/>
<feature type="domain" description="Glycosyltransferase subfamily 4-like N-terminal" evidence="3">
    <location>
        <begin position="31"/>
        <end position="186"/>
    </location>
</feature>
<evidence type="ECO:0000256" key="1">
    <source>
        <dbReference type="ARBA" id="ARBA00022679"/>
    </source>
</evidence>
<feature type="non-terminal residue" evidence="4">
    <location>
        <position position="312"/>
    </location>
</feature>
<dbReference type="CDD" id="cd03809">
    <property type="entry name" value="GT4_MtfB-like"/>
    <property type="match status" value="1"/>
</dbReference>
<comment type="caution">
    <text evidence="4">The sequence shown here is derived from an EMBL/GenBank/DDBJ whole genome shotgun (WGS) entry which is preliminary data.</text>
</comment>
<dbReference type="EMBL" id="JAAZON010000567">
    <property type="protein sequence ID" value="NMC63969.1"/>
    <property type="molecule type" value="Genomic_DNA"/>
</dbReference>
<dbReference type="Proteomes" id="UP000524246">
    <property type="component" value="Unassembled WGS sequence"/>
</dbReference>
<dbReference type="PANTHER" id="PTHR46401">
    <property type="entry name" value="GLYCOSYLTRANSFERASE WBBK-RELATED"/>
    <property type="match status" value="1"/>
</dbReference>
<organism evidence="4 5">
    <name type="scientific">SAR324 cluster bacterium</name>
    <dbReference type="NCBI Taxonomy" id="2024889"/>
    <lineage>
        <taxon>Bacteria</taxon>
        <taxon>Deltaproteobacteria</taxon>
        <taxon>SAR324 cluster</taxon>
    </lineage>
</organism>